<name>A0ABW5FRR1_9PSEU</name>
<accession>A0ABW5FRR1</accession>
<proteinExistence type="predicted"/>
<dbReference type="Pfam" id="PF00415">
    <property type="entry name" value="RCC1"/>
    <property type="match status" value="5"/>
</dbReference>
<dbReference type="PROSITE" id="PS50012">
    <property type="entry name" value="RCC1_3"/>
    <property type="match status" value="4"/>
</dbReference>
<reference evidence="3" key="1">
    <citation type="journal article" date="2019" name="Int. J. Syst. Evol. Microbiol.">
        <title>The Global Catalogue of Microorganisms (GCM) 10K type strain sequencing project: providing services to taxonomists for standard genome sequencing and annotation.</title>
        <authorList>
            <consortium name="The Broad Institute Genomics Platform"/>
            <consortium name="The Broad Institute Genome Sequencing Center for Infectious Disease"/>
            <person name="Wu L."/>
            <person name="Ma J."/>
        </authorList>
    </citation>
    <scope>NUCLEOTIDE SEQUENCE [LARGE SCALE GENOMIC DNA]</scope>
    <source>
        <strain evidence="3">CGMCC 4.7645</strain>
    </source>
</reference>
<dbReference type="RefSeq" id="WP_378265686.1">
    <property type="nucleotide sequence ID" value="NZ_JBHUKR010000007.1"/>
</dbReference>
<evidence type="ECO:0000313" key="2">
    <source>
        <dbReference type="EMBL" id="MFD2417713.1"/>
    </source>
</evidence>
<gene>
    <name evidence="2" type="ORF">ACFSXZ_15410</name>
</gene>
<keyword evidence="3" id="KW-1185">Reference proteome</keyword>
<sequence>MRYRRWGLPAVGALTVVLVSTVVPATAAAAAPSTAAVSATPAGSSYTPVVPTRLMDTRNSGKIAARSGIGVTVGTDQVPMGATAVVLNVTGLDADAATYIDVYPADGPPTSASNLNIVPGDIRANLVTVPLAAERAEIIAAGPGGLDAVVDLEGYYSPGTGAGFTSSAPRRVLDTRDGTGGVSGKVQSGQTVSLDLSAQVPLGTTAVAFTLTAVDPTQGSYVTAWPGDAARPLASNLNIAPGQITPNVVTVGVSADRKVNLYNNSGAVDLVADLAGYYSPQSTQVFYPLDPMRALDTRDANGNPLTPIPDKGTRPLGLGGWLPPNASSAVVNLTGTNVTAAGTFVTAWPSGQTMPTASNLNLVAGQTAANFAVVATGSDEGINLYNLNGNVDAIVDLFGYFAPQLTPCASNCAFALGTNLYGRLGNGTTSALPRSPAPVFGLSGVTATTGDQAKGYALRSDGTVWAWGVNSGGELGNGTSGTAVVPGPGGGQPFDSPVPVQVNGLSDITAIALGFALRSDGTVWSWGPNYMWRLGDGNTDENGSAPTPVQVTGLTGVVAIAGNPSNGYALKSDGTVWSWGENVQGELGNGTSGTSNTCVEGQGISPNGPNCASAVPVQVSGLTGVTKIGLGLAAKSDGTVWRWGPRGSTQQQDNVPVQVPGLTNVTAFAGIGPSTYYALRSDGTVWAWGDNTWTGALGNGTTCSTNSCYTTDPVQVTGLTGVTAVSAGVVTGYALRSDGTVWAWGGGQDGALGDGQLFTSSSVPVRIAGLSGVSAIGDFGYSVVP</sequence>
<feature type="chain" id="PRO_5047227207" evidence="1">
    <location>
        <begin position="28"/>
        <end position="785"/>
    </location>
</feature>
<evidence type="ECO:0000313" key="3">
    <source>
        <dbReference type="Proteomes" id="UP001597417"/>
    </source>
</evidence>
<dbReference type="PANTHER" id="PTHR45982">
    <property type="entry name" value="REGULATOR OF CHROMOSOME CONDENSATION"/>
    <property type="match status" value="1"/>
</dbReference>
<dbReference type="InterPro" id="IPR051553">
    <property type="entry name" value="Ran_GTPase-activating"/>
</dbReference>
<dbReference type="Gene3D" id="2.130.10.30">
    <property type="entry name" value="Regulator of chromosome condensation 1/beta-lactamase-inhibitor protein II"/>
    <property type="match status" value="3"/>
</dbReference>
<dbReference type="PRINTS" id="PR00633">
    <property type="entry name" value="RCCNDNSATION"/>
</dbReference>
<dbReference type="SUPFAM" id="SSF50985">
    <property type="entry name" value="RCC1/BLIP-II"/>
    <property type="match status" value="1"/>
</dbReference>
<organism evidence="2 3">
    <name type="scientific">Amycolatopsis pigmentata</name>
    <dbReference type="NCBI Taxonomy" id="450801"/>
    <lineage>
        <taxon>Bacteria</taxon>
        <taxon>Bacillati</taxon>
        <taxon>Actinomycetota</taxon>
        <taxon>Actinomycetes</taxon>
        <taxon>Pseudonocardiales</taxon>
        <taxon>Pseudonocardiaceae</taxon>
        <taxon>Amycolatopsis</taxon>
    </lineage>
</organism>
<comment type="caution">
    <text evidence="2">The sequence shown here is derived from an EMBL/GenBank/DDBJ whole genome shotgun (WGS) entry which is preliminary data.</text>
</comment>
<protein>
    <submittedName>
        <fullName evidence="2">RCC1 domain-containing protein</fullName>
    </submittedName>
</protein>
<dbReference type="Proteomes" id="UP001597417">
    <property type="component" value="Unassembled WGS sequence"/>
</dbReference>
<dbReference type="PANTHER" id="PTHR45982:SF1">
    <property type="entry name" value="REGULATOR OF CHROMOSOME CONDENSATION"/>
    <property type="match status" value="1"/>
</dbReference>
<keyword evidence="1" id="KW-0732">Signal</keyword>
<evidence type="ECO:0000256" key="1">
    <source>
        <dbReference type="SAM" id="SignalP"/>
    </source>
</evidence>
<dbReference type="EMBL" id="JBHUKR010000007">
    <property type="protein sequence ID" value="MFD2417713.1"/>
    <property type="molecule type" value="Genomic_DNA"/>
</dbReference>
<dbReference type="InterPro" id="IPR000408">
    <property type="entry name" value="Reg_chr_condens"/>
</dbReference>
<feature type="signal peptide" evidence="1">
    <location>
        <begin position="1"/>
        <end position="27"/>
    </location>
</feature>
<dbReference type="InterPro" id="IPR009091">
    <property type="entry name" value="RCC1/BLIP-II"/>
</dbReference>